<feature type="region of interest" description="Disordered" evidence="1">
    <location>
        <begin position="28"/>
        <end position="47"/>
    </location>
</feature>
<protein>
    <submittedName>
        <fullName evidence="2">Uncharacterized protein</fullName>
    </submittedName>
</protein>
<keyword evidence="3" id="KW-1185">Reference proteome</keyword>
<comment type="caution">
    <text evidence="2">The sequence shown here is derived from an EMBL/GenBank/DDBJ whole genome shotgun (WGS) entry which is preliminary data.</text>
</comment>
<name>A0ABD3HQM6_9MARC</name>
<evidence type="ECO:0000313" key="2">
    <source>
        <dbReference type="EMBL" id="KAL3693703.1"/>
    </source>
</evidence>
<evidence type="ECO:0000256" key="1">
    <source>
        <dbReference type="SAM" id="MobiDB-lite"/>
    </source>
</evidence>
<accession>A0ABD3HQM6</accession>
<sequence length="301" mass="33967">MDVGAGPSERESEEERIRRELEILFGPDVSSDSIGSEEEAVNTENWPPVTSLSPEELYYHLETEGLLRLPLTIEKLIPLDDNIAERCGRECIERESVIDALGAGHGQFEVDLVINLRIWWIENESRLVFICERELAAASRYLERLFGPEVGTEEELLETEANVEGFPSATSLEPEELYSYLDGEDLLRLPVTVRELIPGQDEAFADDPSFWGSWRSKKVVLVRDHDCADRIRYKTETVHIEEDEEEVFVSRIWSGDEVPPLIGFGTLLEGRDGAYRAGIEVGLSGFRHADPRDGVLFGTTL</sequence>
<gene>
    <name evidence="2" type="ORF">R1sor_007354</name>
</gene>
<dbReference type="AlphaFoldDB" id="A0ABD3HQM6"/>
<reference evidence="2 3" key="1">
    <citation type="submission" date="2024-09" db="EMBL/GenBank/DDBJ databases">
        <title>Chromosome-scale assembly of Riccia sorocarpa.</title>
        <authorList>
            <person name="Paukszto L."/>
        </authorList>
    </citation>
    <scope>NUCLEOTIDE SEQUENCE [LARGE SCALE GENOMIC DNA]</scope>
    <source>
        <strain evidence="2">LP-2024</strain>
        <tissue evidence="2">Aerial parts of the thallus</tissue>
    </source>
</reference>
<dbReference type="Proteomes" id="UP001633002">
    <property type="component" value="Unassembled WGS sequence"/>
</dbReference>
<proteinExistence type="predicted"/>
<evidence type="ECO:0000313" key="3">
    <source>
        <dbReference type="Proteomes" id="UP001633002"/>
    </source>
</evidence>
<organism evidence="2 3">
    <name type="scientific">Riccia sorocarpa</name>
    <dbReference type="NCBI Taxonomy" id="122646"/>
    <lineage>
        <taxon>Eukaryota</taxon>
        <taxon>Viridiplantae</taxon>
        <taxon>Streptophyta</taxon>
        <taxon>Embryophyta</taxon>
        <taxon>Marchantiophyta</taxon>
        <taxon>Marchantiopsida</taxon>
        <taxon>Marchantiidae</taxon>
        <taxon>Marchantiales</taxon>
        <taxon>Ricciaceae</taxon>
        <taxon>Riccia</taxon>
    </lineage>
</organism>
<dbReference type="EMBL" id="JBJQOH010000003">
    <property type="protein sequence ID" value="KAL3693703.1"/>
    <property type="molecule type" value="Genomic_DNA"/>
</dbReference>